<reference evidence="1" key="1">
    <citation type="submission" date="2020-06" db="EMBL/GenBank/DDBJ databases">
        <authorList>
            <person name="Li T."/>
            <person name="Hu X."/>
            <person name="Zhang T."/>
            <person name="Song X."/>
            <person name="Zhang H."/>
            <person name="Dai N."/>
            <person name="Sheng W."/>
            <person name="Hou X."/>
            <person name="Wei L."/>
        </authorList>
    </citation>
    <scope>NUCLEOTIDE SEQUENCE</scope>
    <source>
        <strain evidence="1">KEN1</strain>
        <tissue evidence="1">Leaf</tissue>
    </source>
</reference>
<organism evidence="1">
    <name type="scientific">Sesamum latifolium</name>
    <dbReference type="NCBI Taxonomy" id="2727402"/>
    <lineage>
        <taxon>Eukaryota</taxon>
        <taxon>Viridiplantae</taxon>
        <taxon>Streptophyta</taxon>
        <taxon>Embryophyta</taxon>
        <taxon>Tracheophyta</taxon>
        <taxon>Spermatophyta</taxon>
        <taxon>Magnoliopsida</taxon>
        <taxon>eudicotyledons</taxon>
        <taxon>Gunneridae</taxon>
        <taxon>Pentapetalae</taxon>
        <taxon>asterids</taxon>
        <taxon>lamiids</taxon>
        <taxon>Lamiales</taxon>
        <taxon>Pedaliaceae</taxon>
        <taxon>Sesamum</taxon>
    </lineage>
</organism>
<gene>
    <name evidence="1" type="ORF">Slati_0401200</name>
</gene>
<evidence type="ECO:0000313" key="1">
    <source>
        <dbReference type="EMBL" id="KAL0457740.1"/>
    </source>
</evidence>
<comment type="caution">
    <text evidence="1">The sequence shown here is derived from an EMBL/GenBank/DDBJ whole genome shotgun (WGS) entry which is preliminary data.</text>
</comment>
<proteinExistence type="predicted"/>
<protein>
    <submittedName>
        <fullName evidence="1">Uncharacterized protein</fullName>
    </submittedName>
</protein>
<name>A0AAW2Y006_9LAMI</name>
<dbReference type="AlphaFoldDB" id="A0AAW2Y006"/>
<accession>A0AAW2Y006</accession>
<dbReference type="PANTHER" id="PTHR35317">
    <property type="entry name" value="OS04G0629600 PROTEIN"/>
    <property type="match status" value="1"/>
</dbReference>
<dbReference type="PANTHER" id="PTHR35317:SF27">
    <property type="entry name" value="RETROVIRUS-RELATED POL POLYPROTEIN FROM TRANSPOSON TNT 1-94"/>
    <property type="match status" value="1"/>
</dbReference>
<reference evidence="1" key="2">
    <citation type="journal article" date="2024" name="Plant">
        <title>Genomic evolution and insights into agronomic trait innovations of Sesamum species.</title>
        <authorList>
            <person name="Miao H."/>
            <person name="Wang L."/>
            <person name="Qu L."/>
            <person name="Liu H."/>
            <person name="Sun Y."/>
            <person name="Le M."/>
            <person name="Wang Q."/>
            <person name="Wei S."/>
            <person name="Zheng Y."/>
            <person name="Lin W."/>
            <person name="Duan Y."/>
            <person name="Cao H."/>
            <person name="Xiong S."/>
            <person name="Wang X."/>
            <person name="Wei L."/>
            <person name="Li C."/>
            <person name="Ma Q."/>
            <person name="Ju M."/>
            <person name="Zhao R."/>
            <person name="Li G."/>
            <person name="Mu C."/>
            <person name="Tian Q."/>
            <person name="Mei H."/>
            <person name="Zhang T."/>
            <person name="Gao T."/>
            <person name="Zhang H."/>
        </authorList>
    </citation>
    <scope>NUCLEOTIDE SEQUENCE</scope>
    <source>
        <strain evidence="1">KEN1</strain>
    </source>
</reference>
<dbReference type="EMBL" id="JACGWN010000002">
    <property type="protein sequence ID" value="KAL0457740.1"/>
    <property type="molecule type" value="Genomic_DNA"/>
</dbReference>
<sequence>MEAHLRGLLLWDAIESVVGAEIPENPTLDQLEVYEEHVSRKYRALITLHAAVDETIFSRSIACKIAKEVWDNLKTELQGSEKNK</sequence>